<keyword evidence="1" id="KW-1133">Transmembrane helix</keyword>
<proteinExistence type="predicted"/>
<dbReference type="EMBL" id="CAADFL010000356">
    <property type="protein sequence ID" value="VFK15131.1"/>
    <property type="molecule type" value="Genomic_DNA"/>
</dbReference>
<evidence type="ECO:0000313" key="3">
    <source>
        <dbReference type="EMBL" id="VFJ64360.1"/>
    </source>
</evidence>
<sequence>MDENKFNIANLTFAAIGALGTVLGVGVAVIGVIVATGPDPAEFAKEVAKVTAAEVSKAILEARKCQEKESGVP</sequence>
<evidence type="ECO:0000313" key="4">
    <source>
        <dbReference type="EMBL" id="VFK15131.1"/>
    </source>
</evidence>
<protein>
    <submittedName>
        <fullName evidence="3">Uncharacterized protein</fullName>
    </submittedName>
</protein>
<gene>
    <name evidence="3" type="ORF">BECKFM1743A_GA0114220_103547</name>
    <name evidence="4" type="ORF">BECKFM1743B_GA0114221_103566</name>
    <name evidence="2" type="ORF">BECKFM1743C_GA0114222_103566</name>
</gene>
<dbReference type="EMBL" id="CAADEZ010000354">
    <property type="protein sequence ID" value="VFJ64360.1"/>
    <property type="molecule type" value="Genomic_DNA"/>
</dbReference>
<accession>A0A450TC50</accession>
<keyword evidence="1" id="KW-0812">Transmembrane</keyword>
<evidence type="ECO:0000313" key="2">
    <source>
        <dbReference type="EMBL" id="VFJ63900.1"/>
    </source>
</evidence>
<feature type="transmembrane region" description="Helical" evidence="1">
    <location>
        <begin position="12"/>
        <end position="35"/>
    </location>
</feature>
<dbReference type="EMBL" id="CAADFA010000356">
    <property type="protein sequence ID" value="VFJ63900.1"/>
    <property type="molecule type" value="Genomic_DNA"/>
</dbReference>
<evidence type="ECO:0000256" key="1">
    <source>
        <dbReference type="SAM" id="Phobius"/>
    </source>
</evidence>
<organism evidence="3">
    <name type="scientific">Candidatus Kentrum sp. FM</name>
    <dbReference type="NCBI Taxonomy" id="2126340"/>
    <lineage>
        <taxon>Bacteria</taxon>
        <taxon>Pseudomonadati</taxon>
        <taxon>Pseudomonadota</taxon>
        <taxon>Gammaproteobacteria</taxon>
        <taxon>Candidatus Kentrum</taxon>
    </lineage>
</organism>
<dbReference type="AlphaFoldDB" id="A0A450TC50"/>
<name>A0A450TC50_9GAMM</name>
<reference evidence="3" key="1">
    <citation type="submission" date="2019-02" db="EMBL/GenBank/DDBJ databases">
        <authorList>
            <person name="Gruber-Vodicka R. H."/>
            <person name="Seah K. B. B."/>
        </authorList>
    </citation>
    <scope>NUCLEOTIDE SEQUENCE</scope>
    <source>
        <strain evidence="3">BECK_BZ163</strain>
        <strain evidence="4">BECK_BZ164</strain>
        <strain evidence="2">BECK_BZ165</strain>
    </source>
</reference>
<keyword evidence="1" id="KW-0472">Membrane</keyword>